<dbReference type="Gene3D" id="3.10.20.90">
    <property type="entry name" value="Phosphatidylinositol 3-kinase Catalytic Subunit, Chain A, domain 1"/>
    <property type="match status" value="1"/>
</dbReference>
<dbReference type="PANTHER" id="PTHR12607:SF12">
    <property type="entry name" value="APC-LIKE, ISOFORM A-RELATED"/>
    <property type="match status" value="1"/>
</dbReference>
<dbReference type="GO" id="GO:0016477">
    <property type="term" value="P:cell migration"/>
    <property type="evidence" value="ECO:0007669"/>
    <property type="project" value="TreeGrafter"/>
</dbReference>
<feature type="domain" description="UBX" evidence="2">
    <location>
        <begin position="970"/>
        <end position="1047"/>
    </location>
</feature>
<dbReference type="GO" id="GO:0005881">
    <property type="term" value="C:cytoplasmic microtubule"/>
    <property type="evidence" value="ECO:0007669"/>
    <property type="project" value="TreeGrafter"/>
</dbReference>
<evidence type="ECO:0000256" key="1">
    <source>
        <dbReference type="SAM" id="MobiDB-lite"/>
    </source>
</evidence>
<feature type="region of interest" description="Disordered" evidence="1">
    <location>
        <begin position="617"/>
        <end position="661"/>
    </location>
</feature>
<dbReference type="PROSITE" id="PS50033">
    <property type="entry name" value="UBX"/>
    <property type="match status" value="1"/>
</dbReference>
<dbReference type="SMART" id="SM00166">
    <property type="entry name" value="UBX"/>
    <property type="match status" value="1"/>
</dbReference>
<reference evidence="3" key="1">
    <citation type="journal article" date="2018" name="PLoS Negl. Trop. Dis.">
        <title>Sialome diversity of ticks revealed by RNAseq of single tick salivary glands.</title>
        <authorList>
            <person name="Perner J."/>
            <person name="Kropackova S."/>
            <person name="Kopacek P."/>
            <person name="Ribeiro J.M."/>
        </authorList>
    </citation>
    <scope>NUCLEOTIDE SEQUENCE</scope>
    <source>
        <strain evidence="3">Siblings of single egg batch collected in Ceske Budejovice</strain>
        <tissue evidence="3">Salivary glands</tissue>
    </source>
</reference>
<feature type="compositionally biased region" description="Basic and acidic residues" evidence="1">
    <location>
        <begin position="806"/>
        <end position="816"/>
    </location>
</feature>
<proteinExistence type="predicted"/>
<feature type="region of interest" description="Disordered" evidence="1">
    <location>
        <begin position="582"/>
        <end position="604"/>
    </location>
</feature>
<name>A0A147BRB6_IXORI</name>
<dbReference type="GO" id="GO:0008017">
    <property type="term" value="F:microtubule binding"/>
    <property type="evidence" value="ECO:0007669"/>
    <property type="project" value="TreeGrafter"/>
</dbReference>
<feature type="compositionally biased region" description="Basic and acidic residues" evidence="1">
    <location>
        <begin position="8"/>
        <end position="23"/>
    </location>
</feature>
<feature type="region of interest" description="Disordered" evidence="1">
    <location>
        <begin position="522"/>
        <end position="564"/>
    </location>
</feature>
<dbReference type="GO" id="GO:0090090">
    <property type="term" value="P:negative regulation of canonical Wnt signaling pathway"/>
    <property type="evidence" value="ECO:0007669"/>
    <property type="project" value="TreeGrafter"/>
</dbReference>
<dbReference type="GO" id="GO:0007389">
    <property type="term" value="P:pattern specification process"/>
    <property type="evidence" value="ECO:0007669"/>
    <property type="project" value="TreeGrafter"/>
</dbReference>
<feature type="compositionally biased region" description="Low complexity" evidence="1">
    <location>
        <begin position="143"/>
        <end position="153"/>
    </location>
</feature>
<dbReference type="GO" id="GO:0045295">
    <property type="term" value="F:gamma-catenin binding"/>
    <property type="evidence" value="ECO:0007669"/>
    <property type="project" value="TreeGrafter"/>
</dbReference>
<evidence type="ECO:0000313" key="3">
    <source>
        <dbReference type="EMBL" id="JAR93296.1"/>
    </source>
</evidence>
<feature type="compositionally biased region" description="Polar residues" evidence="1">
    <location>
        <begin position="689"/>
        <end position="699"/>
    </location>
</feature>
<dbReference type="GO" id="GO:0008013">
    <property type="term" value="F:beta-catenin binding"/>
    <property type="evidence" value="ECO:0007669"/>
    <property type="project" value="InterPro"/>
</dbReference>
<protein>
    <submittedName>
        <fullName evidence="3">Putative ubiquitin protein</fullName>
    </submittedName>
</protein>
<dbReference type="InterPro" id="IPR026818">
    <property type="entry name" value="Apc_fam"/>
</dbReference>
<organism evidence="3">
    <name type="scientific">Ixodes ricinus</name>
    <name type="common">Common tick</name>
    <name type="synonym">Acarus ricinus</name>
    <dbReference type="NCBI Taxonomy" id="34613"/>
    <lineage>
        <taxon>Eukaryota</taxon>
        <taxon>Metazoa</taxon>
        <taxon>Ecdysozoa</taxon>
        <taxon>Arthropoda</taxon>
        <taxon>Chelicerata</taxon>
        <taxon>Arachnida</taxon>
        <taxon>Acari</taxon>
        <taxon>Parasitiformes</taxon>
        <taxon>Ixodida</taxon>
        <taxon>Ixodoidea</taxon>
        <taxon>Ixodidae</taxon>
        <taxon>Ixodinae</taxon>
        <taxon>Ixodes</taxon>
    </lineage>
</organism>
<dbReference type="SUPFAM" id="SSF54236">
    <property type="entry name" value="Ubiquitin-like"/>
    <property type="match status" value="1"/>
</dbReference>
<feature type="compositionally biased region" description="Basic and acidic residues" evidence="1">
    <location>
        <begin position="634"/>
        <end position="650"/>
    </location>
</feature>
<sequence>MPFVHPNEVPKDKAHINGVDSKRTRTKSTFRLLGRRCNSAESFSSSVALQKSGSLSSVQSAKSDPGCFNYFATGSGANGAPVTDKPSMATAAVAFGDMSNETPLMFSRSSSLGSLSSLEQQVALEDPGSVVGDFSRQTSGAISPSDLPDSPSQSMPPSPRRSSRRPAFRLPPCIKPLPQPVGGVFQDLPKSFAEEGTPCGISQATSLSSLTVDDDSAPKASGGSACERRNSLGGTSRCGGHGEVMTAEGYEVFADTKRRYAQEGTPRGYSRAESLSSLTVDSSCLPSGVGSDWDDGFEALSKPPAPFANGSGEHSWSGERSAKQSAHKHVSFNDDCLMRTSHEDTAVPYFADDCVRVYCTEGTPSMLSHATSLTDLSGGGKAWGAPRVQNGDASMERPSPVSAARGKAQQLRDGVKAPDGHKHVSFNDDCLLSSPHNTASPSFEEDYVRVYCTEDTPSVLSHSASLTDLSLPNGEGNWCAVEETVAAPTKHDETELFDDGSDDDKDVLARCIQLGWQVSKMDSPRQTPVGWSGSAEREATKPLAAAEPVSESSHTVTLDDGEGSPPDMNRAQLRFECVGDVQSRSSGDLATKGSPQPTRHWKSSSLSDVHVMAQQWKDAGKNGSSREVCSLSLDDSKPARPPEGMEERRNGSFCNESSDEEEDAKLLQEVVGLGRALVFKQDPLMGSFAASSARSTPSKARSDVGTPSSPLLSSSTPVPTASSKKAECERYLAAGSDGWSEKQAVAEQAALSSQTSAASECGLCAESSDEEEDRRILQEVVSLGRVMAWKQHRAPSLPPTTTEASDAERLSAEQRRPTPPAVQTGSGHENPRLPKGDLEETIAAASSTDESLTTLLPVSKQSKLESSLSDDEEDLKLLEQVVRLGLPSAQNLSLKLPGTKLQLHVTQRPSEDTGVLSSSPCTKAPKGEVPQSAALTAPHNLSLASVPKETASVAEAKKEFEVPLEPPADSSERTVQIRLKLPAGRTLTRRFLATCELGVLLAFLDALGYPLERFKILKNWRRQELSTLNPKQTLEQLKLYPKKTLTIKER</sequence>
<dbReference type="Pfam" id="PF00789">
    <property type="entry name" value="UBX"/>
    <property type="match status" value="1"/>
</dbReference>
<dbReference type="InterPro" id="IPR001012">
    <property type="entry name" value="UBX_dom"/>
</dbReference>
<dbReference type="PANTHER" id="PTHR12607">
    <property type="entry name" value="ADENOMATOUS POLYPOSIS COLI PROTEIN FAMILY"/>
    <property type="match status" value="1"/>
</dbReference>
<dbReference type="GO" id="GO:0007399">
    <property type="term" value="P:nervous system development"/>
    <property type="evidence" value="ECO:0007669"/>
    <property type="project" value="TreeGrafter"/>
</dbReference>
<dbReference type="GO" id="GO:0001708">
    <property type="term" value="P:cell fate specification"/>
    <property type="evidence" value="ECO:0007669"/>
    <property type="project" value="TreeGrafter"/>
</dbReference>
<dbReference type="AlphaFoldDB" id="A0A147BRB6"/>
<dbReference type="GO" id="GO:0016055">
    <property type="term" value="P:Wnt signaling pathway"/>
    <property type="evidence" value="ECO:0007669"/>
    <property type="project" value="InterPro"/>
</dbReference>
<dbReference type="Pfam" id="PF05923">
    <property type="entry name" value="APC_r"/>
    <property type="match status" value="3"/>
</dbReference>
<dbReference type="InterPro" id="IPR029071">
    <property type="entry name" value="Ubiquitin-like_domsf"/>
</dbReference>
<dbReference type="InterPro" id="IPR009223">
    <property type="entry name" value="APC_rpt"/>
</dbReference>
<feature type="region of interest" description="Disordered" evidence="1">
    <location>
        <begin position="689"/>
        <end position="725"/>
    </location>
</feature>
<feature type="region of interest" description="Disordered" evidence="1">
    <location>
        <begin position="301"/>
        <end position="323"/>
    </location>
</feature>
<feature type="region of interest" description="Disordered" evidence="1">
    <location>
        <begin position="1"/>
        <end position="27"/>
    </location>
</feature>
<feature type="region of interest" description="Disordered" evidence="1">
    <location>
        <begin position="907"/>
        <end position="930"/>
    </location>
</feature>
<accession>A0A147BRB6</accession>
<feature type="region of interest" description="Disordered" evidence="1">
    <location>
        <begin position="792"/>
        <end position="835"/>
    </location>
</feature>
<dbReference type="GO" id="GO:0016342">
    <property type="term" value="C:catenin complex"/>
    <property type="evidence" value="ECO:0007669"/>
    <property type="project" value="TreeGrafter"/>
</dbReference>
<dbReference type="EMBL" id="GEGO01002108">
    <property type="protein sequence ID" value="JAR93296.1"/>
    <property type="molecule type" value="Transcribed_RNA"/>
</dbReference>
<dbReference type="GO" id="GO:0030877">
    <property type="term" value="C:beta-catenin destruction complex"/>
    <property type="evidence" value="ECO:0007669"/>
    <property type="project" value="TreeGrafter"/>
</dbReference>
<feature type="compositionally biased region" description="Low complexity" evidence="1">
    <location>
        <begin position="706"/>
        <end position="723"/>
    </location>
</feature>
<evidence type="ECO:0000259" key="2">
    <source>
        <dbReference type="PROSITE" id="PS50033"/>
    </source>
</evidence>
<feature type="region of interest" description="Disordered" evidence="1">
    <location>
        <begin position="129"/>
        <end position="175"/>
    </location>
</feature>
<dbReference type="GO" id="GO:0007026">
    <property type="term" value="P:negative regulation of microtubule depolymerization"/>
    <property type="evidence" value="ECO:0007669"/>
    <property type="project" value="TreeGrafter"/>
</dbReference>